<proteinExistence type="predicted"/>
<dbReference type="Pfam" id="PF08044">
    <property type="entry name" value="DUF1707"/>
    <property type="match status" value="1"/>
</dbReference>
<dbReference type="RefSeq" id="WP_317471154.1">
    <property type="nucleotide sequence ID" value="NZ_JAWLKJ010000004.1"/>
</dbReference>
<protein>
    <submittedName>
        <fullName evidence="4">DUF1707 domain-containing protein</fullName>
    </submittedName>
</protein>
<feature type="transmembrane region" description="Helical" evidence="2">
    <location>
        <begin position="154"/>
        <end position="171"/>
    </location>
</feature>
<feature type="transmembrane region" description="Helical" evidence="2">
    <location>
        <begin position="129"/>
        <end position="148"/>
    </location>
</feature>
<evidence type="ECO:0000259" key="3">
    <source>
        <dbReference type="Pfam" id="PF08044"/>
    </source>
</evidence>
<evidence type="ECO:0000313" key="5">
    <source>
        <dbReference type="Proteomes" id="UP001185873"/>
    </source>
</evidence>
<keyword evidence="2" id="KW-0812">Transmembrane</keyword>
<dbReference type="InterPro" id="IPR012551">
    <property type="entry name" value="DUF1707_SHOCT-like"/>
</dbReference>
<dbReference type="EMBL" id="JAWLKJ010000004">
    <property type="protein sequence ID" value="MDV6300688.1"/>
    <property type="molecule type" value="Genomic_DNA"/>
</dbReference>
<evidence type="ECO:0000256" key="1">
    <source>
        <dbReference type="SAM" id="MobiDB-lite"/>
    </source>
</evidence>
<organism evidence="4 5">
    <name type="scientific">Dietzia maris</name>
    <dbReference type="NCBI Taxonomy" id="37915"/>
    <lineage>
        <taxon>Bacteria</taxon>
        <taxon>Bacillati</taxon>
        <taxon>Actinomycetota</taxon>
        <taxon>Actinomycetes</taxon>
        <taxon>Mycobacteriales</taxon>
        <taxon>Dietziaceae</taxon>
        <taxon>Dietzia</taxon>
    </lineage>
</organism>
<feature type="domain" description="DUF1707" evidence="3">
    <location>
        <begin position="9"/>
        <end position="59"/>
    </location>
</feature>
<accession>A0AAE4U8T6</accession>
<keyword evidence="2" id="KW-0472">Membrane</keyword>
<feature type="region of interest" description="Disordered" evidence="1">
    <location>
        <begin position="78"/>
        <end position="115"/>
    </location>
</feature>
<dbReference type="AlphaFoldDB" id="A0AAE4U8T6"/>
<evidence type="ECO:0000256" key="2">
    <source>
        <dbReference type="SAM" id="Phobius"/>
    </source>
</evidence>
<sequence length="214" mass="23172">MTDPDDLLLSDSERLHALMALGDHYASGRLDDAEFHARSGDVAASRTLGQLRGSFVDLPGGTPLTMVDGMIVQSATATGGELEVSSSSPSSTSSALSPGSPTGAGTPATRGTDADLEDLRRRGKLVESLDGVVIGLTLITFLVLQIIVDWQYAWMVWPSLVLTLGLPRLVLRYTDSDEKTYEKLKKADEKAREERLRAATERIRELGDGRENRD</sequence>
<gene>
    <name evidence="4" type="ORF">R3P82_16385</name>
</gene>
<evidence type="ECO:0000313" key="4">
    <source>
        <dbReference type="EMBL" id="MDV6300688.1"/>
    </source>
</evidence>
<keyword evidence="2" id="KW-1133">Transmembrane helix</keyword>
<comment type="caution">
    <text evidence="4">The sequence shown here is derived from an EMBL/GenBank/DDBJ whole genome shotgun (WGS) entry which is preliminary data.</text>
</comment>
<dbReference type="Proteomes" id="UP001185873">
    <property type="component" value="Unassembled WGS sequence"/>
</dbReference>
<name>A0AAE4U8T6_9ACTN</name>
<reference evidence="4" key="1">
    <citation type="submission" date="2023-10" db="EMBL/GenBank/DDBJ databases">
        <title>Development of a sustainable strategy for remediation of hydrocarbon-contaminated territories based on the waste exchange concept.</title>
        <authorList>
            <person name="Krivoruchko A."/>
        </authorList>
    </citation>
    <scope>NUCLEOTIDE SEQUENCE</scope>
    <source>
        <strain evidence="4">IEGM 1175</strain>
    </source>
</reference>
<feature type="compositionally biased region" description="Low complexity" evidence="1">
    <location>
        <begin position="85"/>
        <end position="109"/>
    </location>
</feature>